<keyword evidence="5" id="KW-0282">Flagellum</keyword>
<accession>A0AAJ6YRT8</accession>
<keyword evidence="3 12" id="KW-0853">WD repeat</keyword>
<evidence type="ECO:0000256" key="1">
    <source>
        <dbReference type="ARBA" id="ARBA00004611"/>
    </source>
</evidence>
<dbReference type="AlphaFoldDB" id="A0AAJ6YRT8"/>
<dbReference type="PROSITE" id="PS00678">
    <property type="entry name" value="WD_REPEATS_1"/>
    <property type="match status" value="1"/>
</dbReference>
<dbReference type="RefSeq" id="XP_011503022.1">
    <property type="nucleotide sequence ID" value="XM_011504720.1"/>
</dbReference>
<dbReference type="InterPro" id="IPR001680">
    <property type="entry name" value="WD40_rpt"/>
</dbReference>
<dbReference type="PANTHER" id="PTHR12442">
    <property type="entry name" value="DYNEIN INTERMEDIATE CHAIN"/>
    <property type="match status" value="1"/>
</dbReference>
<evidence type="ECO:0000256" key="8">
    <source>
        <dbReference type="ARBA" id="ARBA00023273"/>
    </source>
</evidence>
<evidence type="ECO:0000256" key="7">
    <source>
        <dbReference type="ARBA" id="ARBA00023212"/>
    </source>
</evidence>
<keyword evidence="4" id="KW-0677">Repeat</keyword>
<dbReference type="InterPro" id="IPR036322">
    <property type="entry name" value="WD40_repeat_dom_sf"/>
</dbReference>
<dbReference type="PROSITE" id="PS50082">
    <property type="entry name" value="WD_REPEATS_2"/>
    <property type="match status" value="2"/>
</dbReference>
<dbReference type="Pfam" id="PF00400">
    <property type="entry name" value="WD40"/>
    <property type="match status" value="2"/>
</dbReference>
<dbReference type="GO" id="GO:0003341">
    <property type="term" value="P:cilium movement"/>
    <property type="evidence" value="ECO:0007669"/>
    <property type="project" value="TreeGrafter"/>
</dbReference>
<keyword evidence="13" id="KW-1185">Reference proteome</keyword>
<dbReference type="GO" id="GO:0045504">
    <property type="term" value="F:dynein heavy chain binding"/>
    <property type="evidence" value="ECO:0007669"/>
    <property type="project" value="TreeGrafter"/>
</dbReference>
<name>A0AAJ6YRT8_9HYME</name>
<dbReference type="GO" id="GO:0005858">
    <property type="term" value="C:axonemal dynein complex"/>
    <property type="evidence" value="ECO:0007669"/>
    <property type="project" value="TreeGrafter"/>
</dbReference>
<evidence type="ECO:0000256" key="6">
    <source>
        <dbReference type="ARBA" id="ARBA00023069"/>
    </source>
</evidence>
<comment type="subcellular location">
    <subcellularLocation>
        <location evidence="1">Cytoplasm</location>
        <location evidence="1">Cytoskeleton</location>
        <location evidence="1">Flagellum axoneme</location>
    </subcellularLocation>
    <subcellularLocation>
        <location evidence="9">Dynein axonemal particle</location>
    </subcellularLocation>
</comment>
<dbReference type="InterPro" id="IPR019775">
    <property type="entry name" value="WD40_repeat_CS"/>
</dbReference>
<evidence type="ECO:0000256" key="3">
    <source>
        <dbReference type="ARBA" id="ARBA00022574"/>
    </source>
</evidence>
<dbReference type="InterPro" id="IPR015943">
    <property type="entry name" value="WD40/YVTN_repeat-like_dom_sf"/>
</dbReference>
<sequence length="703" mass="80382">MTILQKRDRLRIYYEGEDLTPRFLVNPLYSSLEDKRTAFDVISLAQLENSRSTSVNHVRTSYVISSPLFSSIYSLDEIIDAKCNDSIISFTKESNKASIKTFDVIEDTEDVPSQFHLPQLDSQAITSPMDRVTIVLKETETFFIFELPQLTADTTSTEGQLVAEENERYKQVLATSKRKTMNTETQTPQIYTKTRGTCVGRQERKNHATIVNNWIMFDTLQNKNSNTEKLYKENRFKFDEPKPKEQCRDPDDELGIIASKDSYEEASRIILHILANKYYGKEQKRFVGLLRQDPCDPDLELVYGLELLWQHTRDDLCTRRVSAITWNSINNSLLAVGYMSPTKLRHCQEEMAPGIVIIWCAKNPAEPDRYYEFSSPVTDLDWSRTRPNLLAIGFYDGIVRIIDVSKKQLTIIRQSDRKSVSSYEPHWQVTWWPITSESFEIASDGEQLYVCNQDGCIYNFIPDEHFIGRQLLRLWRTEGKVPGIQQLDQCLSHKVSIAQSTAVLLLRCHPSQPGIYFVGTEEGYVHRCSTSHHQSQLETFRAHNGPIHGLEFSPFCEKILLTCGADWTARIWTEGLNEPLLTFSTSMACVTSVSWSPRNSTIFASAVNNEICIWDIRRKTCRPASVTCISQGAIIQKIQFTSNGEQIVAADDNGIVYVYNTMGIPLAPFDQVQTFINAIDKALLIKPEILKRFKNLGFINVLE</sequence>
<protein>
    <recommendedName>
        <fullName evidence="10">Dynein axonemal intermediate chain 4</fullName>
    </recommendedName>
    <alternativeName>
        <fullName evidence="11">WD repeat-containing protein 78</fullName>
    </alternativeName>
</protein>
<dbReference type="PANTHER" id="PTHR12442:SF12">
    <property type="entry name" value="DYNEIN AXONEMAL INTERMEDIATE CHAIN 4"/>
    <property type="match status" value="1"/>
</dbReference>
<evidence type="ECO:0000256" key="2">
    <source>
        <dbReference type="ARBA" id="ARBA00022490"/>
    </source>
</evidence>
<keyword evidence="7" id="KW-0206">Cytoskeleton</keyword>
<evidence type="ECO:0000313" key="13">
    <source>
        <dbReference type="Proteomes" id="UP000695007"/>
    </source>
</evidence>
<evidence type="ECO:0000313" key="14">
    <source>
        <dbReference type="RefSeq" id="XP_011503022.1"/>
    </source>
</evidence>
<dbReference type="Gene3D" id="2.130.10.10">
    <property type="entry name" value="YVTN repeat-like/Quinoprotein amine dehydrogenase"/>
    <property type="match status" value="2"/>
</dbReference>
<dbReference type="GO" id="GO:0045503">
    <property type="term" value="F:dynein light chain binding"/>
    <property type="evidence" value="ECO:0007669"/>
    <property type="project" value="TreeGrafter"/>
</dbReference>
<dbReference type="GO" id="GO:0120293">
    <property type="term" value="C:dynein axonemal particle"/>
    <property type="evidence" value="ECO:0007669"/>
    <property type="project" value="UniProtKB-SubCell"/>
</dbReference>
<dbReference type="Proteomes" id="UP000695007">
    <property type="component" value="Unplaced"/>
</dbReference>
<dbReference type="InterPro" id="IPR050687">
    <property type="entry name" value="Dynein_IC"/>
</dbReference>
<feature type="repeat" description="WD" evidence="12">
    <location>
        <begin position="583"/>
        <end position="617"/>
    </location>
</feature>
<feature type="repeat" description="WD" evidence="12">
    <location>
        <begin position="540"/>
        <end position="572"/>
    </location>
</feature>
<dbReference type="GeneID" id="105366315"/>
<organism evidence="13 14">
    <name type="scientific">Ceratosolen solmsi marchali</name>
    <dbReference type="NCBI Taxonomy" id="326594"/>
    <lineage>
        <taxon>Eukaryota</taxon>
        <taxon>Metazoa</taxon>
        <taxon>Ecdysozoa</taxon>
        <taxon>Arthropoda</taxon>
        <taxon>Hexapoda</taxon>
        <taxon>Insecta</taxon>
        <taxon>Pterygota</taxon>
        <taxon>Neoptera</taxon>
        <taxon>Endopterygota</taxon>
        <taxon>Hymenoptera</taxon>
        <taxon>Apocrita</taxon>
        <taxon>Proctotrupomorpha</taxon>
        <taxon>Chalcidoidea</taxon>
        <taxon>Agaonidae</taxon>
        <taxon>Agaoninae</taxon>
        <taxon>Ceratosolen</taxon>
    </lineage>
</organism>
<dbReference type="SUPFAM" id="SSF50978">
    <property type="entry name" value="WD40 repeat-like"/>
    <property type="match status" value="1"/>
</dbReference>
<evidence type="ECO:0000256" key="5">
    <source>
        <dbReference type="ARBA" id="ARBA00022846"/>
    </source>
</evidence>
<proteinExistence type="predicted"/>
<gene>
    <name evidence="14" type="primary">LOC105366315</name>
</gene>
<keyword evidence="6" id="KW-0969">Cilium</keyword>
<evidence type="ECO:0000256" key="12">
    <source>
        <dbReference type="PROSITE-ProRule" id="PRU00221"/>
    </source>
</evidence>
<dbReference type="SMART" id="SM00320">
    <property type="entry name" value="WD40"/>
    <property type="match status" value="4"/>
</dbReference>
<reference evidence="14" key="1">
    <citation type="submission" date="2025-08" db="UniProtKB">
        <authorList>
            <consortium name="RefSeq"/>
        </authorList>
    </citation>
    <scope>IDENTIFICATION</scope>
</reference>
<evidence type="ECO:0000256" key="9">
    <source>
        <dbReference type="ARBA" id="ARBA00024190"/>
    </source>
</evidence>
<keyword evidence="2" id="KW-0963">Cytoplasm</keyword>
<dbReference type="KEGG" id="csol:105366315"/>
<evidence type="ECO:0000256" key="11">
    <source>
        <dbReference type="ARBA" id="ARBA00041557"/>
    </source>
</evidence>
<evidence type="ECO:0000256" key="4">
    <source>
        <dbReference type="ARBA" id="ARBA00022737"/>
    </source>
</evidence>
<keyword evidence="8" id="KW-0966">Cell projection</keyword>
<evidence type="ECO:0000256" key="10">
    <source>
        <dbReference type="ARBA" id="ARBA00040002"/>
    </source>
</evidence>